<evidence type="ECO:0000256" key="3">
    <source>
        <dbReference type="SAM" id="MobiDB-lite"/>
    </source>
</evidence>
<evidence type="ECO:0000313" key="6">
    <source>
        <dbReference type="EMBL" id="KAF9928203.1"/>
    </source>
</evidence>
<comment type="subcellular location">
    <subcellularLocation>
        <location evidence="2">Cytoplasm</location>
    </subcellularLocation>
    <subcellularLocation>
        <location evidence="2">Preautophagosomal structure membrane</location>
        <topology evidence="2">Peripheral membrane protein</topology>
    </subcellularLocation>
</comment>
<reference evidence="6" key="1">
    <citation type="journal article" date="2020" name="Fungal Divers.">
        <title>Resolving the Mortierellaceae phylogeny through synthesis of multi-gene phylogenetics and phylogenomics.</title>
        <authorList>
            <person name="Vandepol N."/>
            <person name="Liber J."/>
            <person name="Desiro A."/>
            <person name="Na H."/>
            <person name="Kennedy M."/>
            <person name="Barry K."/>
            <person name="Grigoriev I.V."/>
            <person name="Miller A.N."/>
            <person name="O'Donnell K."/>
            <person name="Stajich J.E."/>
            <person name="Bonito G."/>
        </authorList>
    </citation>
    <scope>NUCLEOTIDE SEQUENCE</scope>
    <source>
        <strain evidence="6">MES-2147</strain>
    </source>
</reference>
<keyword evidence="7" id="KW-1185">Reference proteome</keyword>
<keyword evidence="2" id="KW-0963">Cytoplasm</keyword>
<name>A0A9P6IJH0_9FUNG</name>
<comment type="caution">
    <text evidence="6">The sequence shown here is derived from an EMBL/GenBank/DDBJ whole genome shotgun (WGS) entry which is preliminary data.</text>
</comment>
<dbReference type="AlphaFoldDB" id="A0A9P6IJH0"/>
<protein>
    <recommendedName>
        <fullName evidence="2">Autophagy-related protein 17</fullName>
    </recommendedName>
</protein>
<dbReference type="SUPFAM" id="SSF52540">
    <property type="entry name" value="P-loop containing nucleoside triphosphate hydrolases"/>
    <property type="match status" value="1"/>
</dbReference>
<dbReference type="GO" id="GO:0034045">
    <property type="term" value="C:phagophore assembly site membrane"/>
    <property type="evidence" value="ECO:0007669"/>
    <property type="project" value="UniProtKB-SubCell"/>
</dbReference>
<evidence type="ECO:0000256" key="2">
    <source>
        <dbReference type="RuleBase" id="RU368080"/>
    </source>
</evidence>
<comment type="function">
    <text evidence="2">Autophagy-specific protein that functions in response to autophagy-inducing signals as a scaffold to recruit other ATG proteins to organize preautophagosomal structure (PAS) formation. Modulates the timing and magnitude of the autophagy response, such as the size of the sequestering vesicles. Plays particularly a role in pexophagy and nucleophagy.</text>
</comment>
<proteinExistence type="inferred from homology"/>
<evidence type="ECO:0000259" key="4">
    <source>
        <dbReference type="Pfam" id="PF02463"/>
    </source>
</evidence>
<feature type="domain" description="Autophagy protein ATG17-like" evidence="5">
    <location>
        <begin position="315"/>
        <end position="424"/>
    </location>
</feature>
<feature type="region of interest" description="Disordered" evidence="3">
    <location>
        <begin position="113"/>
        <end position="139"/>
    </location>
</feature>
<feature type="domain" description="Autophagy protein ATG17-like" evidence="5">
    <location>
        <begin position="20"/>
        <end position="277"/>
    </location>
</feature>
<keyword evidence="1 2" id="KW-0072">Autophagy</keyword>
<dbReference type="Gene3D" id="3.40.50.300">
    <property type="entry name" value="P-loop containing nucleotide triphosphate hydrolases"/>
    <property type="match status" value="1"/>
</dbReference>
<dbReference type="GO" id="GO:0006914">
    <property type="term" value="P:autophagy"/>
    <property type="evidence" value="ECO:0007669"/>
    <property type="project" value="UniProtKB-KW"/>
</dbReference>
<feature type="domain" description="RecF/RecN/SMC N-terminal" evidence="4">
    <location>
        <begin position="434"/>
        <end position="516"/>
    </location>
</feature>
<dbReference type="Proteomes" id="UP000749646">
    <property type="component" value="Unassembled WGS sequence"/>
</dbReference>
<sequence>MDASARSLLLELMAKSKRGLSLAEQLCTQAREELDVCQSHSDEIEKIYSKLCFVSRQIKVQIATVESLIRIGRSRLGELSATSRDLQRDLRNVSLRMDHALRVLRDKEVDLEIQKTRQGNNNNNNDDDDDDDERNDHHPNKATVLFDFLDEAQIQRLQQDSIERMRRIQSITDRLQELVTYFGEQHRTEFKGYLNRAITLDESASSFAREKMQLQEQHTTSMAESLVSLANHYDQVTQVLTADIQPMQEELDVLKSDTAVVLVIIEELEESLALVRATRDSYYVMDSYIVYSLGCWDYFFSSEDIGIREHIYVTAYLEAVEFFRKIEALEPDFVHFVEVFRSSEGLGDDIVSTEKLISEINSLAIWYEEFHDSYDALTVEIVRRHQTYDTQKRMVRDFIDRMGASCTEELNRRASFSERHGKFLPVDLCPAIAITIQGFKSYKNQTVIEPFSGQHNVIVGRNGAGKSNFFAAIRFVLSDAYTNMGREDRGALLHEGSGAATMSAYVEIIFDNSDNRFP</sequence>
<feature type="non-terminal residue" evidence="6">
    <location>
        <position position="518"/>
    </location>
</feature>
<evidence type="ECO:0000256" key="1">
    <source>
        <dbReference type="ARBA" id="ARBA00023006"/>
    </source>
</evidence>
<dbReference type="InterPro" id="IPR045326">
    <property type="entry name" value="ATG17-like_dom"/>
</dbReference>
<dbReference type="EMBL" id="JAAAHW010010266">
    <property type="protein sequence ID" value="KAF9928203.1"/>
    <property type="molecule type" value="Genomic_DNA"/>
</dbReference>
<comment type="similarity">
    <text evidence="2">Belongs to the ATG17 family.</text>
</comment>
<dbReference type="PANTHER" id="PTHR43977">
    <property type="entry name" value="STRUCTURAL MAINTENANCE OF CHROMOSOMES PROTEIN 3"/>
    <property type="match status" value="1"/>
</dbReference>
<evidence type="ECO:0000259" key="5">
    <source>
        <dbReference type="Pfam" id="PF04108"/>
    </source>
</evidence>
<evidence type="ECO:0000313" key="7">
    <source>
        <dbReference type="Proteomes" id="UP000749646"/>
    </source>
</evidence>
<organism evidence="6 7">
    <name type="scientific">Modicella reniformis</name>
    <dbReference type="NCBI Taxonomy" id="1440133"/>
    <lineage>
        <taxon>Eukaryota</taxon>
        <taxon>Fungi</taxon>
        <taxon>Fungi incertae sedis</taxon>
        <taxon>Mucoromycota</taxon>
        <taxon>Mortierellomycotina</taxon>
        <taxon>Mortierellomycetes</taxon>
        <taxon>Mortierellales</taxon>
        <taxon>Mortierellaceae</taxon>
        <taxon>Modicella</taxon>
    </lineage>
</organism>
<dbReference type="Pfam" id="PF02463">
    <property type="entry name" value="SMC_N"/>
    <property type="match status" value="1"/>
</dbReference>
<dbReference type="Pfam" id="PF04108">
    <property type="entry name" value="ATG17_like"/>
    <property type="match status" value="2"/>
</dbReference>
<accession>A0A9P6IJH0</accession>
<gene>
    <name evidence="6" type="primary">SMC3_1</name>
    <name evidence="6" type="ORF">BGZ65_006383</name>
</gene>
<dbReference type="InterPro" id="IPR027417">
    <property type="entry name" value="P-loop_NTPase"/>
</dbReference>
<dbReference type="InterPro" id="IPR003395">
    <property type="entry name" value="RecF/RecN/SMC_N"/>
</dbReference>
<dbReference type="OrthoDB" id="1937984at2759"/>